<comment type="similarity">
    <text evidence="2">Belongs to the small GTPase superfamily. Rab family.</text>
</comment>
<keyword evidence="10" id="KW-0969">Cilium</keyword>
<dbReference type="RefSeq" id="XP_015268067.1">
    <property type="nucleotide sequence ID" value="XM_015412581.1"/>
</dbReference>
<evidence type="ECO:0000256" key="2">
    <source>
        <dbReference type="ARBA" id="ARBA00006270"/>
    </source>
</evidence>
<dbReference type="Proteomes" id="UP000694871">
    <property type="component" value="Unplaced"/>
</dbReference>
<dbReference type="SUPFAM" id="SSF52540">
    <property type="entry name" value="P-loop containing nucleoside triphosphate hydrolases"/>
    <property type="match status" value="1"/>
</dbReference>
<evidence type="ECO:0000256" key="10">
    <source>
        <dbReference type="ARBA" id="ARBA00023069"/>
    </source>
</evidence>
<evidence type="ECO:0000256" key="14">
    <source>
        <dbReference type="ARBA" id="ARBA00030243"/>
    </source>
</evidence>
<dbReference type="InterPro" id="IPR001806">
    <property type="entry name" value="Small_GTPase"/>
</dbReference>
<evidence type="ECO:0000256" key="9">
    <source>
        <dbReference type="ARBA" id="ARBA00022927"/>
    </source>
</evidence>
<protein>
    <recommendedName>
        <fullName evidence="3">Ciliogenesis and planar polarity effector 2</fullName>
    </recommendedName>
    <alternativeName>
        <fullName evidence="14">REM2- and Rab-like small GTPase 1</fullName>
    </alternativeName>
</protein>
<keyword evidence="6" id="KW-0963">Cytoplasm</keyword>
<dbReference type="InterPro" id="IPR027417">
    <property type="entry name" value="P-loop_NTPase"/>
</dbReference>
<sequence>MTEVYKIIGREGGPAGRAHSHRDTFPGGPFPSRSPGLLERPALPPQAAADIASYKVFVSGRSAVGKTALVASLGGLQVPSAHHETTGIQTTTVYWPAKLRESSRPLFFKFTFWDCGESVLKKFDHILPACTKKVDGFLLLFSFTDRASFDDLPGQISRVTEGAKAAVRIVVGTKFDQFAHTDVTERDVAAFCHTWGLPVLRAKSVSSPDGCAGLLDVAHLLNGLAEHLWRQDQWAAGLLPPSPGSKDLALPALAGRSADSS</sequence>
<reference evidence="17" key="1">
    <citation type="submission" date="2025-08" db="UniProtKB">
        <authorList>
            <consortium name="RefSeq"/>
        </authorList>
    </citation>
    <scope>IDENTIFICATION</scope>
</reference>
<evidence type="ECO:0000256" key="15">
    <source>
        <dbReference type="SAM" id="MobiDB-lite"/>
    </source>
</evidence>
<gene>
    <name evidence="17" type="primary">RSG1</name>
</gene>
<proteinExistence type="inferred from homology"/>
<keyword evidence="16" id="KW-1185">Reference proteome</keyword>
<dbReference type="PANTHER" id="PTHR14983:SF1">
    <property type="entry name" value="CILIOGENESIS AND PLANAR POLARITY EFFECTOR 2"/>
    <property type="match status" value="1"/>
</dbReference>
<evidence type="ECO:0000256" key="3">
    <source>
        <dbReference type="ARBA" id="ARBA00021423"/>
    </source>
</evidence>
<comment type="subcellular location">
    <subcellularLocation>
        <location evidence="1">Cytoplasm</location>
        <location evidence="1">Cytoskeleton</location>
        <location evidence="1">Cilium basal body</location>
    </subcellularLocation>
</comment>
<keyword evidence="13" id="KW-0966">Cell projection</keyword>
<keyword evidence="5" id="KW-0268">Exocytosis</keyword>
<organism evidence="16 17">
    <name type="scientific">Gekko japonicus</name>
    <name type="common">Schlegel's Japanese gecko</name>
    <dbReference type="NCBI Taxonomy" id="146911"/>
    <lineage>
        <taxon>Eukaryota</taxon>
        <taxon>Metazoa</taxon>
        <taxon>Chordata</taxon>
        <taxon>Craniata</taxon>
        <taxon>Vertebrata</taxon>
        <taxon>Euteleostomi</taxon>
        <taxon>Lepidosauria</taxon>
        <taxon>Squamata</taxon>
        <taxon>Bifurcata</taxon>
        <taxon>Gekkota</taxon>
        <taxon>Gekkonidae</taxon>
        <taxon>Gekkoninae</taxon>
        <taxon>Gekko</taxon>
    </lineage>
</organism>
<evidence type="ECO:0000313" key="17">
    <source>
        <dbReference type="RefSeq" id="XP_015268067.1"/>
    </source>
</evidence>
<dbReference type="Gene3D" id="3.40.50.300">
    <property type="entry name" value="P-loop containing nucleotide triphosphate hydrolases"/>
    <property type="match status" value="1"/>
</dbReference>
<evidence type="ECO:0000256" key="12">
    <source>
        <dbReference type="ARBA" id="ARBA00023212"/>
    </source>
</evidence>
<evidence type="ECO:0000256" key="8">
    <source>
        <dbReference type="ARBA" id="ARBA00022794"/>
    </source>
</evidence>
<evidence type="ECO:0000256" key="5">
    <source>
        <dbReference type="ARBA" id="ARBA00022483"/>
    </source>
</evidence>
<evidence type="ECO:0000313" key="16">
    <source>
        <dbReference type="Proteomes" id="UP000694871"/>
    </source>
</evidence>
<keyword evidence="9" id="KW-0653">Protein transport</keyword>
<dbReference type="GeneID" id="107111601"/>
<evidence type="ECO:0000256" key="11">
    <source>
        <dbReference type="ARBA" id="ARBA00023134"/>
    </source>
</evidence>
<name>A0ABM1K2Y0_GEKJA</name>
<evidence type="ECO:0000256" key="7">
    <source>
        <dbReference type="ARBA" id="ARBA00022741"/>
    </source>
</evidence>
<evidence type="ECO:0000256" key="13">
    <source>
        <dbReference type="ARBA" id="ARBA00023273"/>
    </source>
</evidence>
<dbReference type="PANTHER" id="PTHR14983">
    <property type="entry name" value="CILIOGENESIS AND PLANAR POLARITY EFFECTOR 2"/>
    <property type="match status" value="1"/>
</dbReference>
<dbReference type="Pfam" id="PF00071">
    <property type="entry name" value="Ras"/>
    <property type="match status" value="1"/>
</dbReference>
<keyword evidence="8" id="KW-0970">Cilium biogenesis/degradation</keyword>
<dbReference type="CDD" id="cd00882">
    <property type="entry name" value="Ras_like_GTPase"/>
    <property type="match status" value="1"/>
</dbReference>
<feature type="compositionally biased region" description="Low complexity" evidence="15">
    <location>
        <begin position="25"/>
        <end position="36"/>
    </location>
</feature>
<accession>A0ABM1K2Y0</accession>
<keyword evidence="7" id="KW-0547">Nucleotide-binding</keyword>
<feature type="region of interest" description="Disordered" evidence="15">
    <location>
        <begin position="10"/>
        <end position="36"/>
    </location>
</feature>
<keyword evidence="11" id="KW-0342">GTP-binding</keyword>
<keyword evidence="12" id="KW-0206">Cytoskeleton</keyword>
<evidence type="ECO:0000256" key="4">
    <source>
        <dbReference type="ARBA" id="ARBA00022448"/>
    </source>
</evidence>
<evidence type="ECO:0000256" key="6">
    <source>
        <dbReference type="ARBA" id="ARBA00022490"/>
    </source>
</evidence>
<evidence type="ECO:0000256" key="1">
    <source>
        <dbReference type="ARBA" id="ARBA00004120"/>
    </source>
</evidence>
<dbReference type="PROSITE" id="PS51419">
    <property type="entry name" value="RAB"/>
    <property type="match status" value="1"/>
</dbReference>
<keyword evidence="4" id="KW-0813">Transport</keyword>
<dbReference type="InterPro" id="IPR039677">
    <property type="entry name" value="RSG1"/>
</dbReference>